<protein>
    <submittedName>
        <fullName evidence="1">Uncharacterized protein</fullName>
    </submittedName>
</protein>
<feature type="non-terminal residue" evidence="1">
    <location>
        <position position="1"/>
    </location>
</feature>
<comment type="caution">
    <text evidence="1">The sequence shown here is derived from an EMBL/GenBank/DDBJ whole genome shotgun (WGS) entry which is preliminary data.</text>
</comment>
<name>X1CJD4_9ZZZZ</name>
<dbReference type="EMBL" id="BART01033481">
    <property type="protein sequence ID" value="GAH07807.1"/>
    <property type="molecule type" value="Genomic_DNA"/>
</dbReference>
<proteinExistence type="predicted"/>
<reference evidence="1" key="1">
    <citation type="journal article" date="2014" name="Front. Microbiol.">
        <title>High frequency of phylogenetically diverse reductive dehalogenase-homologous genes in deep subseafloor sedimentary metagenomes.</title>
        <authorList>
            <person name="Kawai M."/>
            <person name="Futagami T."/>
            <person name="Toyoda A."/>
            <person name="Takaki Y."/>
            <person name="Nishi S."/>
            <person name="Hori S."/>
            <person name="Arai W."/>
            <person name="Tsubouchi T."/>
            <person name="Morono Y."/>
            <person name="Uchiyama I."/>
            <person name="Ito T."/>
            <person name="Fujiyama A."/>
            <person name="Inagaki F."/>
            <person name="Takami H."/>
        </authorList>
    </citation>
    <scope>NUCLEOTIDE SEQUENCE</scope>
    <source>
        <strain evidence="1">Expedition CK06-06</strain>
    </source>
</reference>
<dbReference type="AlphaFoldDB" id="X1CJD4"/>
<accession>X1CJD4</accession>
<gene>
    <name evidence="1" type="ORF">S01H4_57519</name>
</gene>
<sequence>DTSDLLNGIVIEIRKRLDDEDGEGKWAAEGDMVGK</sequence>
<organism evidence="1">
    <name type="scientific">marine sediment metagenome</name>
    <dbReference type="NCBI Taxonomy" id="412755"/>
    <lineage>
        <taxon>unclassified sequences</taxon>
        <taxon>metagenomes</taxon>
        <taxon>ecological metagenomes</taxon>
    </lineage>
</organism>
<evidence type="ECO:0000313" key="1">
    <source>
        <dbReference type="EMBL" id="GAH07807.1"/>
    </source>
</evidence>